<evidence type="ECO:0000256" key="1">
    <source>
        <dbReference type="ARBA" id="ARBA00006484"/>
    </source>
</evidence>
<gene>
    <name evidence="3" type="ORF">HKK74_21685</name>
</gene>
<keyword evidence="2 3" id="KW-0560">Oxidoreductase</keyword>
<name>A0ABR7LTL4_9ACTN</name>
<dbReference type="PANTHER" id="PTHR24321">
    <property type="entry name" value="DEHYDROGENASES, SHORT CHAIN"/>
    <property type="match status" value="1"/>
</dbReference>
<evidence type="ECO:0000256" key="2">
    <source>
        <dbReference type="ARBA" id="ARBA00023002"/>
    </source>
</evidence>
<dbReference type="SUPFAM" id="SSF51735">
    <property type="entry name" value="NAD(P)-binding Rossmann-fold domains"/>
    <property type="match status" value="1"/>
</dbReference>
<dbReference type="RefSeq" id="WP_187245084.1">
    <property type="nucleotide sequence ID" value="NZ_BAAAOK010000037.1"/>
</dbReference>
<reference evidence="3 4" key="1">
    <citation type="submission" date="2020-06" db="EMBL/GenBank/DDBJ databases">
        <title>Actinomadura xiongansis sp. nov., isolated from soil of Baiyangdian.</title>
        <authorList>
            <person name="Zhang X."/>
        </authorList>
    </citation>
    <scope>NUCLEOTIDE SEQUENCE [LARGE SCALE GENOMIC DNA]</scope>
    <source>
        <strain evidence="3 4">HBUM206468</strain>
    </source>
</reference>
<dbReference type="Pfam" id="PF13561">
    <property type="entry name" value="adh_short_C2"/>
    <property type="match status" value="1"/>
</dbReference>
<dbReference type="PRINTS" id="PR00080">
    <property type="entry name" value="SDRFAMILY"/>
</dbReference>
<organism evidence="3 4">
    <name type="scientific">Actinomadura alba</name>
    <dbReference type="NCBI Taxonomy" id="406431"/>
    <lineage>
        <taxon>Bacteria</taxon>
        <taxon>Bacillati</taxon>
        <taxon>Actinomycetota</taxon>
        <taxon>Actinomycetes</taxon>
        <taxon>Streptosporangiales</taxon>
        <taxon>Thermomonosporaceae</taxon>
        <taxon>Actinomadura</taxon>
    </lineage>
</organism>
<dbReference type="PANTHER" id="PTHR24321:SF8">
    <property type="entry name" value="ESTRADIOL 17-BETA-DEHYDROGENASE 8-RELATED"/>
    <property type="match status" value="1"/>
</dbReference>
<dbReference type="EC" id="1.1.1.47" evidence="3"/>
<keyword evidence="4" id="KW-1185">Reference proteome</keyword>
<dbReference type="GO" id="GO:0047936">
    <property type="term" value="F:glucose 1-dehydrogenase [NAD(P)+] activity"/>
    <property type="evidence" value="ECO:0007669"/>
    <property type="project" value="UniProtKB-EC"/>
</dbReference>
<dbReference type="Proteomes" id="UP000805614">
    <property type="component" value="Unassembled WGS sequence"/>
</dbReference>
<dbReference type="InterPro" id="IPR002347">
    <property type="entry name" value="SDR_fam"/>
</dbReference>
<proteinExistence type="inferred from homology"/>
<evidence type="ECO:0000313" key="4">
    <source>
        <dbReference type="Proteomes" id="UP000805614"/>
    </source>
</evidence>
<dbReference type="Gene3D" id="3.40.50.720">
    <property type="entry name" value="NAD(P)-binding Rossmann-like Domain"/>
    <property type="match status" value="1"/>
</dbReference>
<sequence length="253" mass="26289">MEGKAALVIGAAGEIGAAIAREMAREGAKVAVVDIERAGAEATAAAIKEDHGEAAAWGLDITVEADVETVLQEVVKQFGEIDALVNCAGITGSHAHAHEATEADFDRIFNINVKGVWLVTKYAIASMLRSGGGSIVNVSSIMGLVGGSSLPQYHATKGAVRLMTKADAISYASRGIRVNSVHPGPIQTSLSVAAAKSDPLGEEEYMRRLLSNVPLGHRGEPDDVAHGVVYLASDEAKFVTGAELVIDGGYTAR</sequence>
<comment type="caution">
    <text evidence="3">The sequence shown here is derived from an EMBL/GenBank/DDBJ whole genome shotgun (WGS) entry which is preliminary data.</text>
</comment>
<evidence type="ECO:0000313" key="3">
    <source>
        <dbReference type="EMBL" id="MBC6468086.1"/>
    </source>
</evidence>
<dbReference type="InterPro" id="IPR036291">
    <property type="entry name" value="NAD(P)-bd_dom_sf"/>
</dbReference>
<dbReference type="EMBL" id="JABVEC010000016">
    <property type="protein sequence ID" value="MBC6468086.1"/>
    <property type="molecule type" value="Genomic_DNA"/>
</dbReference>
<dbReference type="PRINTS" id="PR00081">
    <property type="entry name" value="GDHRDH"/>
</dbReference>
<accession>A0ABR7LTL4</accession>
<comment type="similarity">
    <text evidence="1">Belongs to the short-chain dehydrogenases/reductases (SDR) family.</text>
</comment>
<dbReference type="NCBIfam" id="NF005559">
    <property type="entry name" value="PRK07231.1"/>
    <property type="match status" value="1"/>
</dbReference>
<protein>
    <submittedName>
        <fullName evidence="3">Glucose 1-dehydrogenase</fullName>
        <ecNumber evidence="3">1.1.1.47</ecNumber>
    </submittedName>
</protein>